<comment type="caution">
    <text evidence="1">The sequence shown here is derived from an EMBL/GenBank/DDBJ whole genome shotgun (WGS) entry which is preliminary data.</text>
</comment>
<reference evidence="1 2" key="1">
    <citation type="journal article" date="2021" name="J. Hered.">
        <title>A chromosome-level genome assembly of the parasitoid wasp, Cotesia glomerata (Hymenoptera: Braconidae).</title>
        <authorList>
            <person name="Pinto B.J."/>
            <person name="Weis J.J."/>
            <person name="Gamble T."/>
            <person name="Ode P.J."/>
            <person name="Paul R."/>
            <person name="Zaspel J.M."/>
        </authorList>
    </citation>
    <scope>NUCLEOTIDE SEQUENCE [LARGE SCALE GENOMIC DNA]</scope>
    <source>
        <strain evidence="1">CgM1</strain>
    </source>
</reference>
<evidence type="ECO:0000313" key="1">
    <source>
        <dbReference type="EMBL" id="KAH0540764.1"/>
    </source>
</evidence>
<sequence>MRRFCSPSAPVQPFNSLLVLEATGYNTIGIKPNKTESEYNKTPTENKTSIFLPPGSLHCGARDYWSDN</sequence>
<proteinExistence type="predicted"/>
<dbReference type="EMBL" id="JAHXZJ010002609">
    <property type="protein sequence ID" value="KAH0540764.1"/>
    <property type="molecule type" value="Genomic_DNA"/>
</dbReference>
<evidence type="ECO:0000313" key="2">
    <source>
        <dbReference type="Proteomes" id="UP000826195"/>
    </source>
</evidence>
<protein>
    <submittedName>
        <fullName evidence="1">Uncharacterized protein</fullName>
    </submittedName>
</protein>
<keyword evidence="2" id="KW-1185">Reference proteome</keyword>
<dbReference type="AlphaFoldDB" id="A0AAV7I490"/>
<gene>
    <name evidence="1" type="ORF">KQX54_019769</name>
</gene>
<accession>A0AAV7I490</accession>
<organism evidence="1 2">
    <name type="scientific">Cotesia glomerata</name>
    <name type="common">Lepidopteran parasitic wasp</name>
    <name type="synonym">Apanteles glomeratus</name>
    <dbReference type="NCBI Taxonomy" id="32391"/>
    <lineage>
        <taxon>Eukaryota</taxon>
        <taxon>Metazoa</taxon>
        <taxon>Ecdysozoa</taxon>
        <taxon>Arthropoda</taxon>
        <taxon>Hexapoda</taxon>
        <taxon>Insecta</taxon>
        <taxon>Pterygota</taxon>
        <taxon>Neoptera</taxon>
        <taxon>Endopterygota</taxon>
        <taxon>Hymenoptera</taxon>
        <taxon>Apocrita</taxon>
        <taxon>Ichneumonoidea</taxon>
        <taxon>Braconidae</taxon>
        <taxon>Microgastrinae</taxon>
        <taxon>Cotesia</taxon>
    </lineage>
</organism>
<dbReference type="Proteomes" id="UP000826195">
    <property type="component" value="Unassembled WGS sequence"/>
</dbReference>
<name>A0AAV7I490_COTGL</name>